<dbReference type="InterPro" id="IPR036271">
    <property type="entry name" value="Tet_transcr_reg_TetR-rel_C_sf"/>
</dbReference>
<dbReference type="InterPro" id="IPR001647">
    <property type="entry name" value="HTH_TetR"/>
</dbReference>
<dbReference type="PANTHER" id="PTHR30055">
    <property type="entry name" value="HTH-TYPE TRANSCRIPTIONAL REGULATOR RUTR"/>
    <property type="match status" value="1"/>
</dbReference>
<keyword evidence="3" id="KW-0804">Transcription</keyword>
<keyword evidence="1" id="KW-0805">Transcription regulation</keyword>
<dbReference type="InterPro" id="IPR050109">
    <property type="entry name" value="HTH-type_TetR-like_transc_reg"/>
</dbReference>
<dbReference type="InterPro" id="IPR009057">
    <property type="entry name" value="Homeodomain-like_sf"/>
</dbReference>
<evidence type="ECO:0000313" key="8">
    <source>
        <dbReference type="Proteomes" id="UP000594118"/>
    </source>
</evidence>
<gene>
    <name evidence="7" type="ORF">F3W81_00785</name>
</gene>
<dbReference type="InterPro" id="IPR039536">
    <property type="entry name" value="TetR_C_Proteobacteria"/>
</dbReference>
<evidence type="ECO:0000256" key="2">
    <source>
        <dbReference type="ARBA" id="ARBA00023125"/>
    </source>
</evidence>
<feature type="compositionally biased region" description="Polar residues" evidence="5">
    <location>
        <begin position="1"/>
        <end position="15"/>
    </location>
</feature>
<feature type="domain" description="HTH tetR-type" evidence="6">
    <location>
        <begin position="43"/>
        <end position="103"/>
    </location>
</feature>
<evidence type="ECO:0000256" key="5">
    <source>
        <dbReference type="SAM" id="MobiDB-lite"/>
    </source>
</evidence>
<dbReference type="Pfam" id="PF14246">
    <property type="entry name" value="TetR_C_7"/>
    <property type="match status" value="1"/>
</dbReference>
<dbReference type="PANTHER" id="PTHR30055:SF234">
    <property type="entry name" value="HTH-TYPE TRANSCRIPTIONAL REGULATOR BETI"/>
    <property type="match status" value="1"/>
</dbReference>
<dbReference type="SUPFAM" id="SSF46689">
    <property type="entry name" value="Homeodomain-like"/>
    <property type="match status" value="1"/>
</dbReference>
<evidence type="ECO:0000256" key="1">
    <source>
        <dbReference type="ARBA" id="ARBA00023015"/>
    </source>
</evidence>
<evidence type="ECO:0000259" key="6">
    <source>
        <dbReference type="PROSITE" id="PS50977"/>
    </source>
</evidence>
<dbReference type="Proteomes" id="UP000594118">
    <property type="component" value="Chromosome"/>
</dbReference>
<dbReference type="Gene3D" id="1.10.357.10">
    <property type="entry name" value="Tetracycline Repressor, domain 2"/>
    <property type="match status" value="1"/>
</dbReference>
<dbReference type="Pfam" id="PF00440">
    <property type="entry name" value="TetR_N"/>
    <property type="match status" value="1"/>
</dbReference>
<accession>A0A7L9WGN6</accession>
<reference evidence="7 8" key="1">
    <citation type="submission" date="2019-10" db="EMBL/GenBank/DDBJ databases">
        <title>Pseudopuniceibacterium sp. HQ09 islated from Antarctica.</title>
        <authorList>
            <person name="Liao L."/>
            <person name="Su S."/>
            <person name="Chen B."/>
            <person name="Yu Y."/>
        </authorList>
    </citation>
    <scope>NUCLEOTIDE SEQUENCE [LARGE SCALE GENOMIC DNA]</scope>
    <source>
        <strain evidence="7 8">HQ09</strain>
    </source>
</reference>
<dbReference type="GO" id="GO:0000976">
    <property type="term" value="F:transcription cis-regulatory region binding"/>
    <property type="evidence" value="ECO:0007669"/>
    <property type="project" value="TreeGrafter"/>
</dbReference>
<feature type="region of interest" description="Disordered" evidence="5">
    <location>
        <begin position="1"/>
        <end position="34"/>
    </location>
</feature>
<dbReference type="KEGG" id="pshq:F3W81_00785"/>
<evidence type="ECO:0000313" key="7">
    <source>
        <dbReference type="EMBL" id="QOL79501.1"/>
    </source>
</evidence>
<name>A0A7L9WGN6_9RHOB</name>
<protein>
    <submittedName>
        <fullName evidence="7">TetR family transcriptional regulator</fullName>
    </submittedName>
</protein>
<dbReference type="SUPFAM" id="SSF48498">
    <property type="entry name" value="Tetracyclin repressor-like, C-terminal domain"/>
    <property type="match status" value="1"/>
</dbReference>
<dbReference type="AlphaFoldDB" id="A0A7L9WGN6"/>
<dbReference type="EMBL" id="CP045201">
    <property type="protein sequence ID" value="QOL79501.1"/>
    <property type="molecule type" value="Genomic_DNA"/>
</dbReference>
<keyword evidence="8" id="KW-1185">Reference proteome</keyword>
<proteinExistence type="predicted"/>
<keyword evidence="2 4" id="KW-0238">DNA-binding</keyword>
<dbReference type="PROSITE" id="PS50977">
    <property type="entry name" value="HTH_TETR_2"/>
    <property type="match status" value="1"/>
</dbReference>
<dbReference type="PRINTS" id="PR00455">
    <property type="entry name" value="HTHTETR"/>
</dbReference>
<sequence>MLKMTTSGTGDNASAETLCPGQDDGAPTSRDARIGRPLALSPEDRRMALVRAAGQVFRRDGFSGATMQKIAAEAGMSKRTLYRIFPDKRAAFEALLGVQQHGTPLSPYGYRPGDDPRAELQRSLFSLTRYILSPKRITLTRLVIADSQQHPELSESFHRLEVAALIAQSTERFKRLRADGAILTDQAVDLSRLMIGAIIGFRQVAAMSTHPTPEQDPDDLAARVAQVIEIFAPALGLSPR</sequence>
<dbReference type="GO" id="GO:0003700">
    <property type="term" value="F:DNA-binding transcription factor activity"/>
    <property type="evidence" value="ECO:0007669"/>
    <property type="project" value="TreeGrafter"/>
</dbReference>
<feature type="DNA-binding region" description="H-T-H motif" evidence="4">
    <location>
        <begin position="66"/>
        <end position="85"/>
    </location>
</feature>
<organism evidence="7 8">
    <name type="scientific">Pseudooceanicola spongiae</name>
    <dbReference type="NCBI Taxonomy" id="2613965"/>
    <lineage>
        <taxon>Bacteria</taxon>
        <taxon>Pseudomonadati</taxon>
        <taxon>Pseudomonadota</taxon>
        <taxon>Alphaproteobacteria</taxon>
        <taxon>Rhodobacterales</taxon>
        <taxon>Paracoccaceae</taxon>
        <taxon>Pseudooceanicola</taxon>
    </lineage>
</organism>
<evidence type="ECO:0000256" key="3">
    <source>
        <dbReference type="ARBA" id="ARBA00023163"/>
    </source>
</evidence>
<evidence type="ECO:0000256" key="4">
    <source>
        <dbReference type="PROSITE-ProRule" id="PRU00335"/>
    </source>
</evidence>